<proteinExistence type="predicted"/>
<sequence length="151" mass="17109">MTLLLCFLWRCNAVKDELFIGVKSRCGLQGSGVSNSIGPPQILVPVKEIAVNISAWSYLMHVWILSILLGFFKILSNWELWFKSLASRVPNKSSLLRSKCRYFSSRFQKFKAVAIMSSGTHFLCFSQSRSEILLECTCTSRMAFSCCSLNF</sequence>
<dbReference type="Gramene" id="PVH38359">
    <property type="protein sequence ID" value="PVH38359"/>
    <property type="gene ID" value="PAHAL_5G243400"/>
</dbReference>
<accession>A0A2T8IL22</accession>
<reference evidence="1" key="1">
    <citation type="submission" date="2018-04" db="EMBL/GenBank/DDBJ databases">
        <title>WGS assembly of Panicum hallii.</title>
        <authorList>
            <person name="Lovell J."/>
            <person name="Jenkins J."/>
            <person name="Lowry D."/>
            <person name="Mamidi S."/>
            <person name="Sreedasyam A."/>
            <person name="Weng X."/>
            <person name="Barry K."/>
            <person name="Bonette J."/>
            <person name="Campitelli B."/>
            <person name="Daum C."/>
            <person name="Gordon S."/>
            <person name="Gould B."/>
            <person name="Lipzen A."/>
            <person name="Macqueen A."/>
            <person name="Palacio-Mejia J."/>
            <person name="Plott C."/>
            <person name="Shakirov E."/>
            <person name="Shu S."/>
            <person name="Yoshinaga Y."/>
            <person name="Zane M."/>
            <person name="Rokhsar D."/>
            <person name="Grimwood J."/>
            <person name="Schmutz J."/>
            <person name="Juenger T."/>
        </authorList>
    </citation>
    <scope>NUCLEOTIDE SEQUENCE [LARGE SCALE GENOMIC DNA]</scope>
    <source>
        <strain evidence="1">FIL2</strain>
    </source>
</reference>
<dbReference type="Proteomes" id="UP000243499">
    <property type="component" value="Chromosome 5"/>
</dbReference>
<dbReference type="EMBL" id="CM008050">
    <property type="protein sequence ID" value="PVH38359.1"/>
    <property type="molecule type" value="Genomic_DNA"/>
</dbReference>
<name>A0A2T8IL22_9POAL</name>
<gene>
    <name evidence="1" type="ORF">PAHAL_5G243400</name>
</gene>
<dbReference type="AlphaFoldDB" id="A0A2T8IL22"/>
<evidence type="ECO:0000313" key="1">
    <source>
        <dbReference type="EMBL" id="PVH38359.1"/>
    </source>
</evidence>
<protein>
    <submittedName>
        <fullName evidence="1">Uncharacterized protein</fullName>
    </submittedName>
</protein>
<organism evidence="1">
    <name type="scientific">Panicum hallii</name>
    <dbReference type="NCBI Taxonomy" id="206008"/>
    <lineage>
        <taxon>Eukaryota</taxon>
        <taxon>Viridiplantae</taxon>
        <taxon>Streptophyta</taxon>
        <taxon>Embryophyta</taxon>
        <taxon>Tracheophyta</taxon>
        <taxon>Spermatophyta</taxon>
        <taxon>Magnoliopsida</taxon>
        <taxon>Liliopsida</taxon>
        <taxon>Poales</taxon>
        <taxon>Poaceae</taxon>
        <taxon>PACMAD clade</taxon>
        <taxon>Panicoideae</taxon>
        <taxon>Panicodae</taxon>
        <taxon>Paniceae</taxon>
        <taxon>Panicinae</taxon>
        <taxon>Panicum</taxon>
        <taxon>Panicum sect. Panicum</taxon>
    </lineage>
</organism>